<reference evidence="2 3" key="1">
    <citation type="submission" date="2019-01" db="EMBL/GenBank/DDBJ databases">
        <title>Lactibacter flavus gen. nov., sp. nov., a novel bacterium of the family Propionibacteriaceae isolated from raw milk and dairy products.</title>
        <authorList>
            <person name="Huptas C."/>
            <person name="Wenning M."/>
            <person name="Breitenwieser F."/>
            <person name="Doll E."/>
            <person name="Von Neubeck M."/>
            <person name="Busse H.-J."/>
            <person name="Scherer S."/>
        </authorList>
    </citation>
    <scope>NUCLEOTIDE SEQUENCE [LARGE SCALE GENOMIC DNA]</scope>
    <source>
        <strain evidence="2 3">DSM 22130</strain>
    </source>
</reference>
<evidence type="ECO:0000313" key="2">
    <source>
        <dbReference type="EMBL" id="TBT95984.1"/>
    </source>
</evidence>
<keyword evidence="1" id="KW-0472">Membrane</keyword>
<dbReference type="RefSeq" id="WP_131171099.1">
    <property type="nucleotide sequence ID" value="NZ_FXTL01000002.1"/>
</dbReference>
<dbReference type="Proteomes" id="UP000291933">
    <property type="component" value="Unassembled WGS sequence"/>
</dbReference>
<sequence length="140" mass="14090">MAHPGPPIRRRSDERGASLSAFVATVVVALLLMGGLVIDGGRRSSADRECQQVATEAARAATDAGAVARAAGVTPDPADLKRVAQSVVATHPGLTASVVVTGGTIQVSTRRVVPTTFLSLIGVNQLEAGGQASVALLGTP</sequence>
<keyword evidence="1" id="KW-1133">Transmembrane helix</keyword>
<comment type="caution">
    <text evidence="2">The sequence shown here is derived from an EMBL/GenBank/DDBJ whole genome shotgun (WGS) entry which is preliminary data.</text>
</comment>
<feature type="transmembrane region" description="Helical" evidence="1">
    <location>
        <begin position="20"/>
        <end position="38"/>
    </location>
</feature>
<proteinExistence type="predicted"/>
<keyword evidence="1" id="KW-0812">Transmembrane</keyword>
<dbReference type="EMBL" id="SDMR01000002">
    <property type="protein sequence ID" value="TBT95984.1"/>
    <property type="molecule type" value="Genomic_DNA"/>
</dbReference>
<dbReference type="AlphaFoldDB" id="A0A4Q9KNE2"/>
<keyword evidence="3" id="KW-1185">Reference proteome</keyword>
<evidence type="ECO:0000313" key="3">
    <source>
        <dbReference type="Proteomes" id="UP000291933"/>
    </source>
</evidence>
<evidence type="ECO:0000256" key="1">
    <source>
        <dbReference type="SAM" id="Phobius"/>
    </source>
</evidence>
<name>A0A4Q9KNE2_PROTD</name>
<accession>A0A4Q9KNE2</accession>
<gene>
    <name evidence="2" type="ORF">ET996_03160</name>
</gene>
<protein>
    <submittedName>
        <fullName evidence="2">Pilus assembly protein TadE</fullName>
    </submittedName>
</protein>
<organism evidence="2 3">
    <name type="scientific">Propioniciclava tarda</name>
    <dbReference type="NCBI Taxonomy" id="433330"/>
    <lineage>
        <taxon>Bacteria</taxon>
        <taxon>Bacillati</taxon>
        <taxon>Actinomycetota</taxon>
        <taxon>Actinomycetes</taxon>
        <taxon>Propionibacteriales</taxon>
        <taxon>Propionibacteriaceae</taxon>
        <taxon>Propioniciclava</taxon>
    </lineage>
</organism>